<dbReference type="RefSeq" id="XP_060292476.1">
    <property type="nucleotide sequence ID" value="XM_060438525.1"/>
</dbReference>
<evidence type="ECO:0000256" key="3">
    <source>
        <dbReference type="ARBA" id="ARBA00022723"/>
    </source>
</evidence>
<feature type="domain" description="TauD/TfdA-like" evidence="7">
    <location>
        <begin position="86"/>
        <end position="352"/>
    </location>
</feature>
<keyword evidence="3" id="KW-0479">Metal-binding</keyword>
<dbReference type="GO" id="GO:0046872">
    <property type="term" value="F:metal ion binding"/>
    <property type="evidence" value="ECO:0007669"/>
    <property type="project" value="UniProtKB-KW"/>
</dbReference>
<evidence type="ECO:0000256" key="2">
    <source>
        <dbReference type="ARBA" id="ARBA00005896"/>
    </source>
</evidence>
<comment type="caution">
    <text evidence="8">The sequence shown here is derived from an EMBL/GenBank/DDBJ whole genome shotgun (WGS) entry which is preliminary data.</text>
</comment>
<accession>A0AA40A4M1</accession>
<organism evidence="8 9">
    <name type="scientific">Lasiosphaeria miniovina</name>
    <dbReference type="NCBI Taxonomy" id="1954250"/>
    <lineage>
        <taxon>Eukaryota</taxon>
        <taxon>Fungi</taxon>
        <taxon>Dikarya</taxon>
        <taxon>Ascomycota</taxon>
        <taxon>Pezizomycotina</taxon>
        <taxon>Sordariomycetes</taxon>
        <taxon>Sordariomycetidae</taxon>
        <taxon>Sordariales</taxon>
        <taxon>Lasiosphaeriaceae</taxon>
        <taxon>Lasiosphaeria</taxon>
    </lineage>
</organism>
<dbReference type="InterPro" id="IPR042098">
    <property type="entry name" value="TauD-like_sf"/>
</dbReference>
<dbReference type="Proteomes" id="UP001172101">
    <property type="component" value="Unassembled WGS sequence"/>
</dbReference>
<dbReference type="InterPro" id="IPR003819">
    <property type="entry name" value="TauD/TfdA-like"/>
</dbReference>
<dbReference type="GO" id="GO:0005737">
    <property type="term" value="C:cytoplasm"/>
    <property type="evidence" value="ECO:0007669"/>
    <property type="project" value="TreeGrafter"/>
</dbReference>
<keyword evidence="9" id="KW-1185">Reference proteome</keyword>
<dbReference type="InterPro" id="IPR051323">
    <property type="entry name" value="AtsK-like"/>
</dbReference>
<keyword evidence="5" id="KW-0560">Oxidoreductase</keyword>
<comment type="similarity">
    <text evidence="2">Belongs to the TfdA dioxygenase family.</text>
</comment>
<comment type="cofactor">
    <cofactor evidence="1">
        <name>Fe(2+)</name>
        <dbReference type="ChEBI" id="CHEBI:29033"/>
    </cofactor>
</comment>
<dbReference type="SUPFAM" id="SSF51197">
    <property type="entry name" value="Clavaminate synthase-like"/>
    <property type="match status" value="1"/>
</dbReference>
<dbReference type="PANTHER" id="PTHR30468:SF9">
    <property type="entry name" value="ALPHA-KETOGLUTARATE-DEPENDENT TAURINE DIOXYGENASE (AFU_ORTHOLOGUE AFUA_3G01010)"/>
    <property type="match status" value="1"/>
</dbReference>
<proteinExistence type="inferred from homology"/>
<dbReference type="Pfam" id="PF02668">
    <property type="entry name" value="TauD"/>
    <property type="match status" value="1"/>
</dbReference>
<dbReference type="EMBL" id="JAUIRO010000006">
    <property type="protein sequence ID" value="KAK0709172.1"/>
    <property type="molecule type" value="Genomic_DNA"/>
</dbReference>
<dbReference type="Gene3D" id="3.60.130.10">
    <property type="entry name" value="Clavaminate synthase-like"/>
    <property type="match status" value="1"/>
</dbReference>
<sequence length="394" mass="44276">MAPSAISEAIVDVVEPRKDTLPLPDATLERLTKAGIDLSKGYPYRPAKPLYLDDVYKIRGEEREYVDAGTRADKSKKSLLSAATKVTDLTVHIGTEIEGLQLKDLTPEQRDELALLIAERSVVFFRDQDISPQQQQELGEWFGEVEVHPQHPHVPGIPGVNIIWPDLFAQELGAPSFRKPGGASRWHSDLVHELQPAGITHLHNDAIPPIGGDTLWASGYSAYEKLSPDFRAFLDGKKAVYRSAHSYLDRENPTGGPHHIERTHPLVRVHPATGWKALWVNRGMTDRIVGLDKAESDLILNYLYDVYEKNVDIQVRFKWTPNTSALWDNRVTIHNASWDYGGRYPRHGTRVTSLAEVPYFDPKAPTRRQALGILDKGEQEALDLVTAKLRETLL</sequence>
<dbReference type="AlphaFoldDB" id="A0AA40A4M1"/>
<evidence type="ECO:0000256" key="6">
    <source>
        <dbReference type="ARBA" id="ARBA00023004"/>
    </source>
</evidence>
<gene>
    <name evidence="8" type="ORF">B0T26DRAFT_654218</name>
</gene>
<protein>
    <recommendedName>
        <fullName evidence="7">TauD/TfdA-like domain-containing protein</fullName>
    </recommendedName>
</protein>
<evidence type="ECO:0000313" key="9">
    <source>
        <dbReference type="Proteomes" id="UP001172101"/>
    </source>
</evidence>
<dbReference type="PANTHER" id="PTHR30468">
    <property type="entry name" value="ALPHA-KETOGLUTARATE-DEPENDENT SULFONATE DIOXYGENASE"/>
    <property type="match status" value="1"/>
</dbReference>
<evidence type="ECO:0000256" key="1">
    <source>
        <dbReference type="ARBA" id="ARBA00001954"/>
    </source>
</evidence>
<evidence type="ECO:0000256" key="5">
    <source>
        <dbReference type="ARBA" id="ARBA00023002"/>
    </source>
</evidence>
<evidence type="ECO:0000259" key="7">
    <source>
        <dbReference type="Pfam" id="PF02668"/>
    </source>
</evidence>
<keyword evidence="6" id="KW-0408">Iron</keyword>
<dbReference type="FunFam" id="3.60.130.10:FF:000008">
    <property type="entry name" value="Alpha-ketoglutarate-dependent taurine dioxygenase"/>
    <property type="match status" value="1"/>
</dbReference>
<reference evidence="8" key="1">
    <citation type="submission" date="2023-06" db="EMBL/GenBank/DDBJ databases">
        <title>Genome-scale phylogeny and comparative genomics of the fungal order Sordariales.</title>
        <authorList>
            <consortium name="Lawrence Berkeley National Laboratory"/>
            <person name="Hensen N."/>
            <person name="Bonometti L."/>
            <person name="Westerberg I."/>
            <person name="Brannstrom I.O."/>
            <person name="Guillou S."/>
            <person name="Cros-Aarteil S."/>
            <person name="Calhoun S."/>
            <person name="Haridas S."/>
            <person name="Kuo A."/>
            <person name="Mondo S."/>
            <person name="Pangilinan J."/>
            <person name="Riley R."/>
            <person name="LaButti K."/>
            <person name="Andreopoulos B."/>
            <person name="Lipzen A."/>
            <person name="Chen C."/>
            <person name="Yanf M."/>
            <person name="Daum C."/>
            <person name="Ng V."/>
            <person name="Clum A."/>
            <person name="Steindorff A."/>
            <person name="Ohm R."/>
            <person name="Martin F."/>
            <person name="Silar P."/>
            <person name="Natvig D."/>
            <person name="Lalanne C."/>
            <person name="Gautier V."/>
            <person name="Ament-velasquez S.L."/>
            <person name="Kruys A."/>
            <person name="Hutchinson M.I."/>
            <person name="Powell A.J."/>
            <person name="Barry K."/>
            <person name="Miller A.N."/>
            <person name="Grigoriev I.V."/>
            <person name="Debuchy R."/>
            <person name="Gladieux P."/>
            <person name="Thoren M.H."/>
            <person name="Johannesson H."/>
        </authorList>
    </citation>
    <scope>NUCLEOTIDE SEQUENCE</scope>
    <source>
        <strain evidence="8">SMH2392-1A</strain>
    </source>
</reference>
<keyword evidence="4" id="KW-0223">Dioxygenase</keyword>
<evidence type="ECO:0000313" key="8">
    <source>
        <dbReference type="EMBL" id="KAK0709172.1"/>
    </source>
</evidence>
<dbReference type="GeneID" id="85321795"/>
<dbReference type="GO" id="GO:0016706">
    <property type="term" value="F:2-oxoglutarate-dependent dioxygenase activity"/>
    <property type="evidence" value="ECO:0007669"/>
    <property type="project" value="TreeGrafter"/>
</dbReference>
<name>A0AA40A4M1_9PEZI</name>
<evidence type="ECO:0000256" key="4">
    <source>
        <dbReference type="ARBA" id="ARBA00022964"/>
    </source>
</evidence>